<evidence type="ECO:0000313" key="9">
    <source>
        <dbReference type="EMBL" id="TGY92419.1"/>
    </source>
</evidence>
<reference evidence="9 10" key="1">
    <citation type="journal article" date="2013" name="Int. J. Syst. Evol. Microbiol.">
        <title>Marinicauda pacifica gen. nov., sp. nov., a prosthecate alphaproteobacterium of the family Hyphomonadaceae isolated from deep seawater.</title>
        <authorList>
            <person name="Zhang X.Y."/>
            <person name="Li G.W."/>
            <person name="Wang C.S."/>
            <person name="Zhang Y.J."/>
            <person name="Xu X.W."/>
            <person name="Li H."/>
            <person name="Liu A."/>
            <person name="Liu C."/>
            <person name="Xie B.B."/>
            <person name="Qin Q.L."/>
            <person name="Xu Z."/>
            <person name="Chen X.L."/>
            <person name="Zhou B.C."/>
            <person name="Zhang Y.Z."/>
        </authorList>
    </citation>
    <scope>NUCLEOTIDE SEQUENCE [LARGE SCALE GENOMIC DNA]</scope>
    <source>
        <strain evidence="9 10">P-1 km-3</strain>
    </source>
</reference>
<dbReference type="GO" id="GO:0032787">
    <property type="term" value="P:monocarboxylic acid metabolic process"/>
    <property type="evidence" value="ECO:0007669"/>
    <property type="project" value="UniProtKB-ARBA"/>
</dbReference>
<dbReference type="Proteomes" id="UP000305451">
    <property type="component" value="Unassembled WGS sequence"/>
</dbReference>
<proteinExistence type="inferred from homology"/>
<dbReference type="PANTHER" id="PTHR42879:SF2">
    <property type="entry name" value="3-OXOACYL-[ACYL-CARRIER-PROTEIN] REDUCTASE FABG"/>
    <property type="match status" value="1"/>
</dbReference>
<comment type="function">
    <text evidence="1">Catalyzes the NADPH-dependent reduction of beta-ketoacyl-ACP substrates to beta-hydroxyacyl-ACP products, the first reductive step in the elongation cycle of fatty acid biosynthesis.</text>
</comment>
<evidence type="ECO:0000256" key="2">
    <source>
        <dbReference type="ARBA" id="ARBA00006484"/>
    </source>
</evidence>
<comment type="caution">
    <text evidence="9">The sequence shown here is derived from an EMBL/GenBank/DDBJ whole genome shotgun (WGS) entry which is preliminary data.</text>
</comment>
<keyword evidence="4" id="KW-0521">NADP</keyword>
<name>A0A4V3RZ05_9PROT</name>
<evidence type="ECO:0000256" key="1">
    <source>
        <dbReference type="ARBA" id="ARBA00002607"/>
    </source>
</evidence>
<evidence type="ECO:0000256" key="5">
    <source>
        <dbReference type="ARBA" id="ARBA00023002"/>
    </source>
</evidence>
<comment type="catalytic activity">
    <reaction evidence="7">
        <text>a (3R)-hydroxyacyl-[ACP] + NADP(+) = a 3-oxoacyl-[ACP] + NADPH + H(+)</text>
        <dbReference type="Rhea" id="RHEA:17397"/>
        <dbReference type="Rhea" id="RHEA-COMP:9916"/>
        <dbReference type="Rhea" id="RHEA-COMP:9945"/>
        <dbReference type="ChEBI" id="CHEBI:15378"/>
        <dbReference type="ChEBI" id="CHEBI:57783"/>
        <dbReference type="ChEBI" id="CHEBI:58349"/>
        <dbReference type="ChEBI" id="CHEBI:78776"/>
        <dbReference type="ChEBI" id="CHEBI:78827"/>
        <dbReference type="EC" id="1.1.1.100"/>
    </reaction>
</comment>
<dbReference type="PANTHER" id="PTHR42879">
    <property type="entry name" value="3-OXOACYL-(ACYL-CARRIER-PROTEIN) REDUCTASE"/>
    <property type="match status" value="1"/>
</dbReference>
<evidence type="ECO:0000259" key="8">
    <source>
        <dbReference type="SMART" id="SM00822"/>
    </source>
</evidence>
<dbReference type="EMBL" id="SRXV01000003">
    <property type="protein sequence ID" value="TGY92419.1"/>
    <property type="molecule type" value="Genomic_DNA"/>
</dbReference>
<dbReference type="InterPro" id="IPR057326">
    <property type="entry name" value="KR_dom"/>
</dbReference>
<dbReference type="PRINTS" id="PR00081">
    <property type="entry name" value="GDHRDH"/>
</dbReference>
<dbReference type="SMART" id="SM00822">
    <property type="entry name" value="PKS_KR"/>
    <property type="match status" value="1"/>
</dbReference>
<dbReference type="PROSITE" id="PS00061">
    <property type="entry name" value="ADH_SHORT"/>
    <property type="match status" value="1"/>
</dbReference>
<dbReference type="Pfam" id="PF13561">
    <property type="entry name" value="adh_short_C2"/>
    <property type="match status" value="1"/>
</dbReference>
<dbReference type="InterPro" id="IPR002347">
    <property type="entry name" value="SDR_fam"/>
</dbReference>
<evidence type="ECO:0000256" key="7">
    <source>
        <dbReference type="ARBA" id="ARBA00048508"/>
    </source>
</evidence>
<dbReference type="InterPro" id="IPR036291">
    <property type="entry name" value="NAD(P)-bd_dom_sf"/>
</dbReference>
<feature type="domain" description="Ketoreductase" evidence="8">
    <location>
        <begin position="6"/>
        <end position="184"/>
    </location>
</feature>
<dbReference type="AlphaFoldDB" id="A0A4V3RZ05"/>
<dbReference type="NCBIfam" id="NF009466">
    <property type="entry name" value="PRK12826.1-2"/>
    <property type="match status" value="1"/>
</dbReference>
<accession>A0A4V3RZ05</accession>
<evidence type="ECO:0000256" key="6">
    <source>
        <dbReference type="ARBA" id="ARBA00029899"/>
    </source>
</evidence>
<dbReference type="Gene3D" id="3.40.50.720">
    <property type="entry name" value="NAD(P)-binding Rossmann-like Domain"/>
    <property type="match status" value="1"/>
</dbReference>
<dbReference type="InterPro" id="IPR050259">
    <property type="entry name" value="SDR"/>
</dbReference>
<dbReference type="GO" id="GO:0004316">
    <property type="term" value="F:3-oxoacyl-[acyl-carrier-protein] reductase (NADPH) activity"/>
    <property type="evidence" value="ECO:0007669"/>
    <property type="project" value="UniProtKB-EC"/>
</dbReference>
<dbReference type="InterPro" id="IPR020904">
    <property type="entry name" value="Sc_DH/Rdtase_CS"/>
</dbReference>
<dbReference type="OrthoDB" id="9779623at2"/>
<evidence type="ECO:0000313" key="10">
    <source>
        <dbReference type="Proteomes" id="UP000305451"/>
    </source>
</evidence>
<keyword evidence="10" id="KW-1185">Reference proteome</keyword>
<protein>
    <recommendedName>
        <fullName evidence="3">3-oxoacyl-[acyl-carrier-protein] reductase FabG</fullName>
    </recommendedName>
    <alternativeName>
        <fullName evidence="6">Beta-ketoacyl-ACP reductase</fullName>
    </alternativeName>
</protein>
<evidence type="ECO:0000256" key="3">
    <source>
        <dbReference type="ARBA" id="ARBA00017650"/>
    </source>
</evidence>
<dbReference type="FunFam" id="3.40.50.720:FF:000115">
    <property type="entry name" value="3-oxoacyl-[acyl-carrier-protein] reductase FabG"/>
    <property type="match status" value="1"/>
</dbReference>
<gene>
    <name evidence="9" type="ORF">E5162_12310</name>
</gene>
<comment type="similarity">
    <text evidence="2">Belongs to the short-chain dehydrogenases/reductases (SDR) family.</text>
</comment>
<sequence length="252" mass="25680">MTTRARVAIVTGAARGIGAAIAERLARDGCDLALLDLDSQACAQTAAAVRAAGRRAEAITVNVADEASVARAAAEVQDALGPPAVLVNNAGVLREKTLSKMTLEDWQLVQDVNLCGAFLMCRAVQGAMKQAGHGRIVNLSSIAALGAFGQANYAAAKAGLIGFTRALALELGRNGITANAVAPGFVATAMTEGVAERMGMDFDAMVAEAVKDIPAGRPGEPEDIANAVSFFADARAGFVNGQVLYVAGGPRG</sequence>
<organism evidence="9 10">
    <name type="scientific">Marinicauda pacifica</name>
    <dbReference type="NCBI Taxonomy" id="1133559"/>
    <lineage>
        <taxon>Bacteria</taxon>
        <taxon>Pseudomonadati</taxon>
        <taxon>Pseudomonadota</taxon>
        <taxon>Alphaproteobacteria</taxon>
        <taxon>Maricaulales</taxon>
        <taxon>Maricaulaceae</taxon>
        <taxon>Marinicauda</taxon>
    </lineage>
</organism>
<dbReference type="SUPFAM" id="SSF51735">
    <property type="entry name" value="NAD(P)-binding Rossmann-fold domains"/>
    <property type="match status" value="1"/>
</dbReference>
<evidence type="ECO:0000256" key="4">
    <source>
        <dbReference type="ARBA" id="ARBA00022857"/>
    </source>
</evidence>
<keyword evidence="5" id="KW-0560">Oxidoreductase</keyword>
<dbReference type="PRINTS" id="PR00080">
    <property type="entry name" value="SDRFAMILY"/>
</dbReference>
<dbReference type="RefSeq" id="WP_135945553.1">
    <property type="nucleotide sequence ID" value="NZ_BMEI01000003.1"/>
</dbReference>